<gene>
    <name evidence="9" type="ORF">MBRA1_000716</name>
</gene>
<dbReference type="Proteomes" id="UP001216638">
    <property type="component" value="Chromosome 1"/>
</dbReference>
<feature type="domain" description="Exoribonuclease phosphorolytic" evidence="7">
    <location>
        <begin position="33"/>
        <end position="189"/>
    </location>
</feature>
<dbReference type="GO" id="GO:0005730">
    <property type="term" value="C:nucleolus"/>
    <property type="evidence" value="ECO:0007669"/>
    <property type="project" value="UniProtKB-SubCell"/>
</dbReference>
<dbReference type="GO" id="GO:0000467">
    <property type="term" value="P:exonucleolytic trimming to generate mature 3'-end of 5.8S rRNA from tricistronic rRNA transcript (SSU-rRNA, 5.8S rRNA, LSU-rRNA)"/>
    <property type="evidence" value="ECO:0007669"/>
    <property type="project" value="TreeGrafter"/>
</dbReference>
<dbReference type="InterPro" id="IPR001247">
    <property type="entry name" value="ExoRNase_PH_dom1"/>
</dbReference>
<dbReference type="GO" id="GO:0000177">
    <property type="term" value="C:cytoplasmic exosome (RNase complex)"/>
    <property type="evidence" value="ECO:0007669"/>
    <property type="project" value="TreeGrafter"/>
</dbReference>
<organism evidence="9 10">
    <name type="scientific">Malassezia brasiliensis</name>
    <dbReference type="NCBI Taxonomy" id="1821822"/>
    <lineage>
        <taxon>Eukaryota</taxon>
        <taxon>Fungi</taxon>
        <taxon>Dikarya</taxon>
        <taxon>Basidiomycota</taxon>
        <taxon>Ustilaginomycotina</taxon>
        <taxon>Malasseziomycetes</taxon>
        <taxon>Malasseziales</taxon>
        <taxon>Malasseziaceae</taxon>
        <taxon>Malassezia</taxon>
    </lineage>
</organism>
<evidence type="ECO:0000256" key="4">
    <source>
        <dbReference type="ARBA" id="ARBA00022490"/>
    </source>
</evidence>
<keyword evidence="4" id="KW-0963">Cytoplasm</keyword>
<comment type="similarity">
    <text evidence="3">Belongs to the RNase PH family.</text>
</comment>
<accession>A0AAF0DR14</accession>
<keyword evidence="5" id="KW-0271">Exosome</keyword>
<evidence type="ECO:0000313" key="9">
    <source>
        <dbReference type="EMBL" id="WFC94086.1"/>
    </source>
</evidence>
<dbReference type="SUPFAM" id="SSF55666">
    <property type="entry name" value="Ribonuclease PH domain 2-like"/>
    <property type="match status" value="1"/>
</dbReference>
<dbReference type="PANTHER" id="PTHR11097">
    <property type="entry name" value="EXOSOME COMPLEX EXONUCLEASE RIBOSOMAL RNA PROCESSING PROTEIN"/>
    <property type="match status" value="1"/>
</dbReference>
<proteinExistence type="inferred from homology"/>
<comment type="subcellular location">
    <subcellularLocation>
        <location evidence="1">Cytoplasm</location>
    </subcellularLocation>
    <subcellularLocation>
        <location evidence="2">Nucleus</location>
        <location evidence="2">Nucleolus</location>
    </subcellularLocation>
</comment>
<dbReference type="GO" id="GO:0035925">
    <property type="term" value="F:mRNA 3'-UTR AU-rich region binding"/>
    <property type="evidence" value="ECO:0007669"/>
    <property type="project" value="TreeGrafter"/>
</dbReference>
<dbReference type="InterPro" id="IPR027408">
    <property type="entry name" value="PNPase/RNase_PH_dom_sf"/>
</dbReference>
<dbReference type="AlphaFoldDB" id="A0AAF0DR14"/>
<dbReference type="Gene3D" id="3.30.230.70">
    <property type="entry name" value="GHMP Kinase, N-terminal domain"/>
    <property type="match status" value="1"/>
</dbReference>
<protein>
    <recommendedName>
        <fullName evidence="6">Ribosomal RNA-processing protein 42</fullName>
    </recommendedName>
</protein>
<dbReference type="GO" id="GO:0071028">
    <property type="term" value="P:nuclear mRNA surveillance"/>
    <property type="evidence" value="ECO:0007669"/>
    <property type="project" value="TreeGrafter"/>
</dbReference>
<dbReference type="Pfam" id="PF01138">
    <property type="entry name" value="RNase_PH"/>
    <property type="match status" value="1"/>
</dbReference>
<evidence type="ECO:0000259" key="7">
    <source>
        <dbReference type="Pfam" id="PF01138"/>
    </source>
</evidence>
<dbReference type="GO" id="GO:0071038">
    <property type="term" value="P:TRAMP-dependent tRNA surveillance pathway"/>
    <property type="evidence" value="ECO:0007669"/>
    <property type="project" value="TreeGrafter"/>
</dbReference>
<evidence type="ECO:0000256" key="3">
    <source>
        <dbReference type="ARBA" id="ARBA00006678"/>
    </source>
</evidence>
<dbReference type="GO" id="GO:0071035">
    <property type="term" value="P:nuclear polyadenylation-dependent rRNA catabolic process"/>
    <property type="evidence" value="ECO:0007669"/>
    <property type="project" value="TreeGrafter"/>
</dbReference>
<dbReference type="GO" id="GO:0034473">
    <property type="term" value="P:U1 snRNA 3'-end processing"/>
    <property type="evidence" value="ECO:0007669"/>
    <property type="project" value="TreeGrafter"/>
</dbReference>
<evidence type="ECO:0000256" key="2">
    <source>
        <dbReference type="ARBA" id="ARBA00004604"/>
    </source>
</evidence>
<evidence type="ECO:0000313" key="10">
    <source>
        <dbReference type="Proteomes" id="UP001216638"/>
    </source>
</evidence>
<dbReference type="InterPro" id="IPR020568">
    <property type="entry name" value="Ribosomal_Su5_D2-typ_SF"/>
</dbReference>
<name>A0AAF0DR14_9BASI</name>
<evidence type="ECO:0000256" key="5">
    <source>
        <dbReference type="ARBA" id="ARBA00022835"/>
    </source>
</evidence>
<dbReference type="InterPro" id="IPR015847">
    <property type="entry name" value="ExoRNase_PH_dom2"/>
</dbReference>
<dbReference type="InterPro" id="IPR050590">
    <property type="entry name" value="Exosome_comp_Rrp42_subfam"/>
</dbReference>
<keyword evidence="10" id="KW-1185">Reference proteome</keyword>
<dbReference type="InterPro" id="IPR036345">
    <property type="entry name" value="ExoRNase_PH_dom2_sf"/>
</dbReference>
<dbReference type="GO" id="GO:0016075">
    <property type="term" value="P:rRNA catabolic process"/>
    <property type="evidence" value="ECO:0007669"/>
    <property type="project" value="TreeGrafter"/>
</dbReference>
<dbReference type="SUPFAM" id="SSF54211">
    <property type="entry name" value="Ribosomal protein S5 domain 2-like"/>
    <property type="match status" value="1"/>
</dbReference>
<reference evidence="9" key="1">
    <citation type="submission" date="2023-03" db="EMBL/GenBank/DDBJ databases">
        <title>Mating type loci evolution in Malassezia.</title>
        <authorList>
            <person name="Coelho M.A."/>
        </authorList>
    </citation>
    <scope>NUCLEOTIDE SEQUENCE</scope>
    <source>
        <strain evidence="9">CBS 14135</strain>
    </source>
</reference>
<evidence type="ECO:0000259" key="8">
    <source>
        <dbReference type="Pfam" id="PF03725"/>
    </source>
</evidence>
<dbReference type="GO" id="GO:0034475">
    <property type="term" value="P:U4 snRNA 3'-end processing"/>
    <property type="evidence" value="ECO:0007669"/>
    <property type="project" value="TreeGrafter"/>
</dbReference>
<dbReference type="Pfam" id="PF03725">
    <property type="entry name" value="RNase_PH_C"/>
    <property type="match status" value="1"/>
</dbReference>
<evidence type="ECO:0000256" key="1">
    <source>
        <dbReference type="ARBA" id="ARBA00004496"/>
    </source>
</evidence>
<dbReference type="GO" id="GO:0000176">
    <property type="term" value="C:nuclear exosome (RNase complex)"/>
    <property type="evidence" value="ECO:0007669"/>
    <property type="project" value="UniProtKB-ARBA"/>
</dbReference>
<evidence type="ECO:0000256" key="6">
    <source>
        <dbReference type="ARBA" id="ARBA00042523"/>
    </source>
</evidence>
<dbReference type="PANTHER" id="PTHR11097:SF8">
    <property type="entry name" value="EXOSOME COMPLEX COMPONENT RRP42"/>
    <property type="match status" value="1"/>
</dbReference>
<feature type="domain" description="Exoribonuclease phosphorolytic" evidence="8">
    <location>
        <begin position="258"/>
        <end position="320"/>
    </location>
</feature>
<dbReference type="EMBL" id="CP119951">
    <property type="protein sequence ID" value="WFC94086.1"/>
    <property type="molecule type" value="Genomic_DNA"/>
</dbReference>
<dbReference type="GO" id="GO:0034476">
    <property type="term" value="P:U5 snRNA 3'-end processing"/>
    <property type="evidence" value="ECO:0007669"/>
    <property type="project" value="TreeGrafter"/>
</dbReference>
<sequence>MSHAALSRAERSYIVDGLSATPPLRQDGRSLTDFRPIQVETGQTPQADGSARVMLGSTEVVCGVKAEVEAYQVPRVGCTTGSKEDEFMPWLPPTPRVQAAIEFSPALLHEHNAVELSMITSAVQELLSACFRLHSDRFGPLDARQFIIVPFAKFWTLHVDVYVLSWSGGNVLDAIFAAVLAAIRNTRLPGTKMLAMDTAKLQEGAATAPDATEDDPMGMKFITRGKKHAAGRPAAQSIDFALEDEWEEGSLLDGRAEVPVCISVYPVRDTFLLDPTLEEESALSTSIAVLASASGRLYGVRQRGDGEVTLRMMNQAIEVGLYYARQLAKTLSVSVA</sequence>